<gene>
    <name evidence="2" type="ORF">AQJ54_23525</name>
</gene>
<reference evidence="2 3" key="1">
    <citation type="submission" date="2015-10" db="EMBL/GenBank/DDBJ databases">
        <title>Draft genome sequence of Streptomyces griseorubiginosus DSM 40469, type strain for the species Streptomyces griseorubiginosus.</title>
        <authorList>
            <person name="Ruckert C."/>
            <person name="Winkler A."/>
            <person name="Kalinowski J."/>
            <person name="Kampfer P."/>
            <person name="Glaeser S."/>
        </authorList>
    </citation>
    <scope>NUCLEOTIDE SEQUENCE [LARGE SCALE GENOMIC DNA]</scope>
    <source>
        <strain evidence="2 3">DSM 40469</strain>
    </source>
</reference>
<evidence type="ECO:0000256" key="1">
    <source>
        <dbReference type="SAM" id="MobiDB-lite"/>
    </source>
</evidence>
<feature type="region of interest" description="Disordered" evidence="1">
    <location>
        <begin position="35"/>
        <end position="60"/>
    </location>
</feature>
<dbReference type="EMBL" id="LMWV01000020">
    <property type="protein sequence ID" value="KUN64022.1"/>
    <property type="molecule type" value="Genomic_DNA"/>
</dbReference>
<dbReference type="Proteomes" id="UP000054375">
    <property type="component" value="Unassembled WGS sequence"/>
</dbReference>
<accession>A0A101RYE6</accession>
<evidence type="ECO:0000313" key="3">
    <source>
        <dbReference type="Proteomes" id="UP000054375"/>
    </source>
</evidence>
<protein>
    <submittedName>
        <fullName evidence="2">Uncharacterized protein</fullName>
    </submittedName>
</protein>
<keyword evidence="3" id="KW-1185">Reference proteome</keyword>
<comment type="caution">
    <text evidence="2">The sequence shown here is derived from an EMBL/GenBank/DDBJ whole genome shotgun (WGS) entry which is preliminary data.</text>
</comment>
<proteinExistence type="predicted"/>
<name>A0A117P788_9ACTN</name>
<sequence>MDAGGDRRRRTRRARVDQGRLVVVAPEVGLADLRQTTVERPPAAGEGLSAERGAVDQLAA</sequence>
<dbReference type="AlphaFoldDB" id="A0A117P788"/>
<accession>A0A117P788</accession>
<organism evidence="2 3">
    <name type="scientific">Streptomyces griseorubiginosus</name>
    <dbReference type="NCBI Taxonomy" id="67304"/>
    <lineage>
        <taxon>Bacteria</taxon>
        <taxon>Bacillati</taxon>
        <taxon>Actinomycetota</taxon>
        <taxon>Actinomycetes</taxon>
        <taxon>Kitasatosporales</taxon>
        <taxon>Streptomycetaceae</taxon>
        <taxon>Streptomyces</taxon>
    </lineage>
</organism>
<evidence type="ECO:0000313" key="2">
    <source>
        <dbReference type="EMBL" id="KUN64022.1"/>
    </source>
</evidence>